<dbReference type="AlphaFoldDB" id="A0A067TM68"/>
<dbReference type="STRING" id="685588.A0A067TM68"/>
<dbReference type="EMBL" id="KL142368">
    <property type="protein sequence ID" value="KDR84276.1"/>
    <property type="molecule type" value="Genomic_DNA"/>
</dbReference>
<sequence>MAPSSSRLSSPNRIFLPISILTTLYYLPTTSAYTWAFQNTPKQCSNLTVSISGSDGAPPYRVLILPFGPSPLAGVIEARKIMDMAFDPKSTSLSFPLNYPANSQFVAVLHPTL</sequence>
<evidence type="ECO:0000313" key="1">
    <source>
        <dbReference type="EMBL" id="KDR84276.1"/>
    </source>
</evidence>
<reference evidence="2" key="1">
    <citation type="journal article" date="2014" name="Proc. Natl. Acad. Sci. U.S.A.">
        <title>Extensive sampling of basidiomycete genomes demonstrates inadequacy of the white-rot/brown-rot paradigm for wood decay fungi.</title>
        <authorList>
            <person name="Riley R."/>
            <person name="Salamov A.A."/>
            <person name="Brown D.W."/>
            <person name="Nagy L.G."/>
            <person name="Floudas D."/>
            <person name="Held B.W."/>
            <person name="Levasseur A."/>
            <person name="Lombard V."/>
            <person name="Morin E."/>
            <person name="Otillar R."/>
            <person name="Lindquist E.A."/>
            <person name="Sun H."/>
            <person name="LaButti K.M."/>
            <person name="Schmutz J."/>
            <person name="Jabbour D."/>
            <person name="Luo H."/>
            <person name="Baker S.E."/>
            <person name="Pisabarro A.G."/>
            <person name="Walton J.D."/>
            <person name="Blanchette R.A."/>
            <person name="Henrissat B."/>
            <person name="Martin F."/>
            <person name="Cullen D."/>
            <person name="Hibbett D.S."/>
            <person name="Grigoriev I.V."/>
        </authorList>
    </citation>
    <scope>NUCLEOTIDE SEQUENCE [LARGE SCALE GENOMIC DNA]</scope>
    <source>
        <strain evidence="2">CBS 339.88</strain>
    </source>
</reference>
<keyword evidence="2" id="KW-1185">Reference proteome</keyword>
<gene>
    <name evidence="1" type="ORF">GALMADRAFT_705230</name>
</gene>
<dbReference type="Proteomes" id="UP000027222">
    <property type="component" value="Unassembled WGS sequence"/>
</dbReference>
<evidence type="ECO:0000313" key="2">
    <source>
        <dbReference type="Proteomes" id="UP000027222"/>
    </source>
</evidence>
<name>A0A067TM68_GALM3</name>
<dbReference type="HOGENOM" id="CLU_2133689_0_0_1"/>
<dbReference type="OrthoDB" id="3267813at2759"/>
<proteinExistence type="predicted"/>
<accession>A0A067TM68</accession>
<protein>
    <submittedName>
        <fullName evidence="1">Uncharacterized protein</fullName>
    </submittedName>
</protein>
<organism evidence="1 2">
    <name type="scientific">Galerina marginata (strain CBS 339.88)</name>
    <dbReference type="NCBI Taxonomy" id="685588"/>
    <lineage>
        <taxon>Eukaryota</taxon>
        <taxon>Fungi</taxon>
        <taxon>Dikarya</taxon>
        <taxon>Basidiomycota</taxon>
        <taxon>Agaricomycotina</taxon>
        <taxon>Agaricomycetes</taxon>
        <taxon>Agaricomycetidae</taxon>
        <taxon>Agaricales</taxon>
        <taxon>Agaricineae</taxon>
        <taxon>Strophariaceae</taxon>
        <taxon>Galerina</taxon>
    </lineage>
</organism>